<comment type="caution">
    <text evidence="1">The sequence shown here is derived from an EMBL/GenBank/DDBJ whole genome shotgun (WGS) entry which is preliminary data.</text>
</comment>
<evidence type="ECO:0000313" key="2">
    <source>
        <dbReference type="Proteomes" id="UP001148629"/>
    </source>
</evidence>
<protein>
    <submittedName>
        <fullName evidence="1">Uncharacterized protein</fullName>
    </submittedName>
</protein>
<accession>A0ACC1RHQ7</accession>
<proteinExistence type="predicted"/>
<sequence length="90" mass="9991">MPSSVVGQALLEGDGCVCMAPTGNGDKPHDVRTERCCGRKGGIMQNTVNFWDRGNFYCYFQAGIDASNWDQDCCRKWYGDGTYGYCNRAT</sequence>
<evidence type="ECO:0000313" key="1">
    <source>
        <dbReference type="EMBL" id="KAJ3518563.1"/>
    </source>
</evidence>
<reference evidence="1" key="1">
    <citation type="submission" date="2022-08" db="EMBL/GenBank/DDBJ databases">
        <title>Genome Sequence of Fusarium decemcellulare.</title>
        <authorList>
            <person name="Buettner E."/>
        </authorList>
    </citation>
    <scope>NUCLEOTIDE SEQUENCE</scope>
    <source>
        <strain evidence="1">Babe19</strain>
    </source>
</reference>
<name>A0ACC1RHQ7_9HYPO</name>
<dbReference type="Proteomes" id="UP001148629">
    <property type="component" value="Unassembled WGS sequence"/>
</dbReference>
<organism evidence="1 2">
    <name type="scientific">Fusarium decemcellulare</name>
    <dbReference type="NCBI Taxonomy" id="57161"/>
    <lineage>
        <taxon>Eukaryota</taxon>
        <taxon>Fungi</taxon>
        <taxon>Dikarya</taxon>
        <taxon>Ascomycota</taxon>
        <taxon>Pezizomycotina</taxon>
        <taxon>Sordariomycetes</taxon>
        <taxon>Hypocreomycetidae</taxon>
        <taxon>Hypocreales</taxon>
        <taxon>Nectriaceae</taxon>
        <taxon>Fusarium</taxon>
        <taxon>Fusarium decemcellulare species complex</taxon>
    </lineage>
</organism>
<keyword evidence="2" id="KW-1185">Reference proteome</keyword>
<gene>
    <name evidence="1" type="ORF">NM208_g14473</name>
</gene>
<dbReference type="EMBL" id="JANRMS010003393">
    <property type="protein sequence ID" value="KAJ3518563.1"/>
    <property type="molecule type" value="Genomic_DNA"/>
</dbReference>